<feature type="compositionally biased region" description="Low complexity" evidence="1">
    <location>
        <begin position="178"/>
        <end position="201"/>
    </location>
</feature>
<gene>
    <name evidence="2" type="ORF">F5891DRAFT_1127984</name>
</gene>
<dbReference type="GeneID" id="64658533"/>
<evidence type="ECO:0000313" key="3">
    <source>
        <dbReference type="Proteomes" id="UP001195769"/>
    </source>
</evidence>
<evidence type="ECO:0000256" key="1">
    <source>
        <dbReference type="SAM" id="MobiDB-lite"/>
    </source>
</evidence>
<accession>A0AAD4E8M4</accession>
<proteinExistence type="predicted"/>
<sequence>MIAKIAMLLVYLKSQSPTYVPVKPSDKSRRFLFDDLPVKQAFYYLEPTMRVARHFIECCPGNVTVDTLGLSLANVSTIVFVIHIRGLYQHPISKLVEFSRCVPNQPNINFKIFGNESPEFEQFPLTSIYDHSVREVFSCVLYKLIDPLPYLLNIFCSVFATDACRLSPMLAPTPPPIATTSTPTSGTTPSGTSPLTSSTSPVPGTTLTYHLVMPHLALLALLPTTVYDMRRGLGGVREIWESRLHGVGVG</sequence>
<organism evidence="2 3">
    <name type="scientific">Suillus fuscotomentosus</name>
    <dbReference type="NCBI Taxonomy" id="1912939"/>
    <lineage>
        <taxon>Eukaryota</taxon>
        <taxon>Fungi</taxon>
        <taxon>Dikarya</taxon>
        <taxon>Basidiomycota</taxon>
        <taxon>Agaricomycotina</taxon>
        <taxon>Agaricomycetes</taxon>
        <taxon>Agaricomycetidae</taxon>
        <taxon>Boletales</taxon>
        <taxon>Suillineae</taxon>
        <taxon>Suillaceae</taxon>
        <taxon>Suillus</taxon>
    </lineage>
</organism>
<evidence type="ECO:0000313" key="2">
    <source>
        <dbReference type="EMBL" id="KAG1901750.1"/>
    </source>
</evidence>
<dbReference type="AlphaFoldDB" id="A0AAD4E8M4"/>
<reference evidence="2" key="1">
    <citation type="journal article" date="2020" name="New Phytol.">
        <title>Comparative genomics reveals dynamic genome evolution in host specialist ectomycorrhizal fungi.</title>
        <authorList>
            <person name="Lofgren L.A."/>
            <person name="Nguyen N.H."/>
            <person name="Vilgalys R."/>
            <person name="Ruytinx J."/>
            <person name="Liao H.L."/>
            <person name="Branco S."/>
            <person name="Kuo A."/>
            <person name="LaButti K."/>
            <person name="Lipzen A."/>
            <person name="Andreopoulos W."/>
            <person name="Pangilinan J."/>
            <person name="Riley R."/>
            <person name="Hundley H."/>
            <person name="Na H."/>
            <person name="Barry K."/>
            <person name="Grigoriev I.V."/>
            <person name="Stajich J.E."/>
            <person name="Kennedy P.G."/>
        </authorList>
    </citation>
    <scope>NUCLEOTIDE SEQUENCE</scope>
    <source>
        <strain evidence="2">FC203</strain>
    </source>
</reference>
<name>A0AAD4E8M4_9AGAM</name>
<keyword evidence="3" id="KW-1185">Reference proteome</keyword>
<comment type="caution">
    <text evidence="2">The sequence shown here is derived from an EMBL/GenBank/DDBJ whole genome shotgun (WGS) entry which is preliminary data.</text>
</comment>
<protein>
    <submittedName>
        <fullName evidence="2">Uncharacterized protein</fullName>
    </submittedName>
</protein>
<dbReference type="InterPro" id="IPR027417">
    <property type="entry name" value="P-loop_NTPase"/>
</dbReference>
<dbReference type="EMBL" id="JABBWK010000020">
    <property type="protein sequence ID" value="KAG1901750.1"/>
    <property type="molecule type" value="Genomic_DNA"/>
</dbReference>
<dbReference type="Gene3D" id="3.40.50.300">
    <property type="entry name" value="P-loop containing nucleotide triphosphate hydrolases"/>
    <property type="match status" value="1"/>
</dbReference>
<dbReference type="Proteomes" id="UP001195769">
    <property type="component" value="Unassembled WGS sequence"/>
</dbReference>
<dbReference type="RefSeq" id="XP_041227325.1">
    <property type="nucleotide sequence ID" value="XM_041364235.1"/>
</dbReference>
<feature type="region of interest" description="Disordered" evidence="1">
    <location>
        <begin position="175"/>
        <end position="201"/>
    </location>
</feature>